<dbReference type="Gene3D" id="1.20.1560.10">
    <property type="entry name" value="ABC transporter type 1, transmembrane domain"/>
    <property type="match status" value="1"/>
</dbReference>
<dbReference type="InterPro" id="IPR036640">
    <property type="entry name" value="ABC1_TM_sf"/>
</dbReference>
<evidence type="ECO:0000256" key="1">
    <source>
        <dbReference type="ARBA" id="ARBA00022692"/>
    </source>
</evidence>
<accession>A0ABN9Q2G8</accession>
<keyword evidence="1 4" id="KW-0812">Transmembrane</keyword>
<evidence type="ECO:0000256" key="4">
    <source>
        <dbReference type="SAM" id="Phobius"/>
    </source>
</evidence>
<keyword evidence="2 4" id="KW-1133">Transmembrane helix</keyword>
<sequence>MPSRDSVLAGIDTSNRAFFTIHNCNRWLQLRLEGISLMLFLSVGCFGIQGRAAGTISTGFMALALFYTTTCAGLLNFGLRMFSETE</sequence>
<reference evidence="5" key="1">
    <citation type="submission" date="2023-10" db="EMBL/GenBank/DDBJ databases">
        <authorList>
            <person name="Chen Y."/>
            <person name="Shah S."/>
            <person name="Dougan E. K."/>
            <person name="Thang M."/>
            <person name="Chan C."/>
        </authorList>
    </citation>
    <scope>NUCLEOTIDE SEQUENCE [LARGE SCALE GENOMIC DNA]</scope>
</reference>
<dbReference type="EMBL" id="CAUYUJ010002235">
    <property type="protein sequence ID" value="CAK0799871.1"/>
    <property type="molecule type" value="Genomic_DNA"/>
</dbReference>
<keyword evidence="6" id="KW-1185">Reference proteome</keyword>
<feature type="non-terminal residue" evidence="5">
    <location>
        <position position="86"/>
    </location>
</feature>
<evidence type="ECO:0000313" key="5">
    <source>
        <dbReference type="EMBL" id="CAK0799871.1"/>
    </source>
</evidence>
<evidence type="ECO:0000256" key="3">
    <source>
        <dbReference type="ARBA" id="ARBA00023136"/>
    </source>
</evidence>
<name>A0ABN9Q2G8_9DINO</name>
<evidence type="ECO:0000313" key="6">
    <source>
        <dbReference type="Proteomes" id="UP001189429"/>
    </source>
</evidence>
<gene>
    <name evidence="5" type="ORF">PCOR1329_LOCUS8195</name>
</gene>
<evidence type="ECO:0000256" key="2">
    <source>
        <dbReference type="ARBA" id="ARBA00022989"/>
    </source>
</evidence>
<feature type="transmembrane region" description="Helical" evidence="4">
    <location>
        <begin position="60"/>
        <end position="79"/>
    </location>
</feature>
<proteinExistence type="predicted"/>
<dbReference type="Proteomes" id="UP001189429">
    <property type="component" value="Unassembled WGS sequence"/>
</dbReference>
<feature type="transmembrane region" description="Helical" evidence="4">
    <location>
        <begin position="35"/>
        <end position="54"/>
    </location>
</feature>
<organism evidence="5 6">
    <name type="scientific">Prorocentrum cordatum</name>
    <dbReference type="NCBI Taxonomy" id="2364126"/>
    <lineage>
        <taxon>Eukaryota</taxon>
        <taxon>Sar</taxon>
        <taxon>Alveolata</taxon>
        <taxon>Dinophyceae</taxon>
        <taxon>Prorocentrales</taxon>
        <taxon>Prorocentraceae</taxon>
        <taxon>Prorocentrum</taxon>
    </lineage>
</organism>
<protein>
    <submittedName>
        <fullName evidence="5">Uncharacterized protein</fullName>
    </submittedName>
</protein>
<dbReference type="SUPFAM" id="SSF90123">
    <property type="entry name" value="ABC transporter transmembrane region"/>
    <property type="match status" value="1"/>
</dbReference>
<comment type="caution">
    <text evidence="5">The sequence shown here is derived from an EMBL/GenBank/DDBJ whole genome shotgun (WGS) entry which is preliminary data.</text>
</comment>
<keyword evidence="3 4" id="KW-0472">Membrane</keyword>